<sequence>MFYGQIGFALANLTEEHSKEKAKEVETYFTNGNVTFEVACKLKEATGTETIKFCSEADTTVKGIKNSTPLQSIGSVDDFIEFMKKVDGYEKIVKKSDSIEEKDDDWKKMMDGINKNKRLPPPYVKFLNGFLKEGSHKGSEFEDYVKNKSGELNGIFNVVEIHAAFKGAADGVFYTYCVYKSGGDGVKSKIIKFKAKDGNIISVSGFTLTAVWILVFSLVYGTILVVIVSIIYCIYRCIRKKPVEKKVVTEV</sequence>
<dbReference type="Proteomes" id="UP000192639">
    <property type="component" value="Unassembled WGS sequence"/>
</dbReference>
<keyword evidence="1" id="KW-0812">Transmembrane</keyword>
<comment type="caution">
    <text evidence="2">The sequence shown here is derived from an EMBL/GenBank/DDBJ whole genome shotgun (WGS) entry which is preliminary data.</text>
</comment>
<name>A0A1Y1S4M7_9MICR</name>
<keyword evidence="3" id="KW-1185">Reference proteome</keyword>
<feature type="transmembrane region" description="Helical" evidence="1">
    <location>
        <begin position="210"/>
        <end position="235"/>
    </location>
</feature>
<evidence type="ECO:0000313" key="3">
    <source>
        <dbReference type="Proteomes" id="UP000192639"/>
    </source>
</evidence>
<reference evidence="2 3" key="1">
    <citation type="journal article" date="2017" name="Environ. Microbiol.">
        <title>Decay of the glycolytic pathway and adaptation to intranuclear parasitism within Enterocytozoonidae microsporidia.</title>
        <authorList>
            <person name="Wiredu Boakye D."/>
            <person name="Jaroenlak P."/>
            <person name="Prachumwat A."/>
            <person name="Williams T.A."/>
            <person name="Bateman K.S."/>
            <person name="Itsathitphaisarn O."/>
            <person name="Sritunyalucksana K."/>
            <person name="Paszkiewicz K.H."/>
            <person name="Moore K.A."/>
            <person name="Stentiford G.D."/>
            <person name="Williams B.A."/>
        </authorList>
    </citation>
    <scope>NUCLEOTIDE SEQUENCE [LARGE SCALE GENOMIC DNA]</scope>
    <source>
        <strain evidence="2 3">GB1</strain>
    </source>
</reference>
<dbReference type="EMBL" id="LWDP01000106">
    <property type="protein sequence ID" value="ORD93336.1"/>
    <property type="molecule type" value="Genomic_DNA"/>
</dbReference>
<keyword evidence="1" id="KW-0472">Membrane</keyword>
<keyword evidence="1" id="KW-1133">Transmembrane helix</keyword>
<dbReference type="VEuPathDB" id="MicrosporidiaDB:ECANGB1_175"/>
<evidence type="ECO:0000313" key="2">
    <source>
        <dbReference type="EMBL" id="ORD93336.1"/>
    </source>
</evidence>
<evidence type="ECO:0000256" key="1">
    <source>
        <dbReference type="SAM" id="Phobius"/>
    </source>
</evidence>
<accession>A0A1Y1S4M7</accession>
<protein>
    <submittedName>
        <fullName evidence="2">Uncharacterized protein</fullName>
    </submittedName>
</protein>
<organism evidence="2 3">
    <name type="scientific">Enterospora canceri</name>
    <dbReference type="NCBI Taxonomy" id="1081671"/>
    <lineage>
        <taxon>Eukaryota</taxon>
        <taxon>Fungi</taxon>
        <taxon>Fungi incertae sedis</taxon>
        <taxon>Microsporidia</taxon>
        <taxon>Enterocytozoonidae</taxon>
        <taxon>Enterospora</taxon>
    </lineage>
</organism>
<proteinExistence type="predicted"/>
<gene>
    <name evidence="2" type="ORF">ECANGB1_175</name>
</gene>
<dbReference type="AlphaFoldDB" id="A0A1Y1S4M7"/>